<sequence length="63" mass="7408">MLVKCWGFSTQNRIKFELRTSIKIATLDDLMRISEDGPAIKDFDFNRALKIWKAEKVRKLYSA</sequence>
<proteinExistence type="predicted"/>
<gene>
    <name evidence="1" type="ORF">DPMN_115998</name>
</gene>
<dbReference type="Proteomes" id="UP000828390">
    <property type="component" value="Unassembled WGS sequence"/>
</dbReference>
<dbReference type="PANTHER" id="PTHR46880:SF5">
    <property type="entry name" value="DUF4371 DOMAIN-CONTAINING PROTEIN"/>
    <property type="match status" value="1"/>
</dbReference>
<dbReference type="AlphaFoldDB" id="A0A9D4KNJ2"/>
<evidence type="ECO:0000313" key="2">
    <source>
        <dbReference type="Proteomes" id="UP000828390"/>
    </source>
</evidence>
<comment type="caution">
    <text evidence="1">The sequence shown here is derived from an EMBL/GenBank/DDBJ whole genome shotgun (WGS) entry which is preliminary data.</text>
</comment>
<dbReference type="PANTHER" id="PTHR46880">
    <property type="entry name" value="RAS-ASSOCIATING DOMAIN-CONTAINING PROTEIN"/>
    <property type="match status" value="1"/>
</dbReference>
<name>A0A9D4KNJ2_DREPO</name>
<keyword evidence="2" id="KW-1185">Reference proteome</keyword>
<reference evidence="1" key="1">
    <citation type="journal article" date="2019" name="bioRxiv">
        <title>The Genome of the Zebra Mussel, Dreissena polymorpha: A Resource for Invasive Species Research.</title>
        <authorList>
            <person name="McCartney M.A."/>
            <person name="Auch B."/>
            <person name="Kono T."/>
            <person name="Mallez S."/>
            <person name="Zhang Y."/>
            <person name="Obille A."/>
            <person name="Becker A."/>
            <person name="Abrahante J.E."/>
            <person name="Garbe J."/>
            <person name="Badalamenti J.P."/>
            <person name="Herman A."/>
            <person name="Mangelson H."/>
            <person name="Liachko I."/>
            <person name="Sullivan S."/>
            <person name="Sone E.D."/>
            <person name="Koren S."/>
            <person name="Silverstein K.A.T."/>
            <person name="Beckman K.B."/>
            <person name="Gohl D.M."/>
        </authorList>
    </citation>
    <scope>NUCLEOTIDE SEQUENCE</scope>
    <source>
        <strain evidence="1">Duluth1</strain>
        <tissue evidence="1">Whole animal</tissue>
    </source>
</reference>
<evidence type="ECO:0000313" key="1">
    <source>
        <dbReference type="EMBL" id="KAH3842502.1"/>
    </source>
</evidence>
<dbReference type="EMBL" id="JAIWYP010000004">
    <property type="protein sequence ID" value="KAH3842502.1"/>
    <property type="molecule type" value="Genomic_DNA"/>
</dbReference>
<accession>A0A9D4KNJ2</accession>
<organism evidence="1 2">
    <name type="scientific">Dreissena polymorpha</name>
    <name type="common">Zebra mussel</name>
    <name type="synonym">Mytilus polymorpha</name>
    <dbReference type="NCBI Taxonomy" id="45954"/>
    <lineage>
        <taxon>Eukaryota</taxon>
        <taxon>Metazoa</taxon>
        <taxon>Spiralia</taxon>
        <taxon>Lophotrochozoa</taxon>
        <taxon>Mollusca</taxon>
        <taxon>Bivalvia</taxon>
        <taxon>Autobranchia</taxon>
        <taxon>Heteroconchia</taxon>
        <taxon>Euheterodonta</taxon>
        <taxon>Imparidentia</taxon>
        <taxon>Neoheterodontei</taxon>
        <taxon>Myida</taxon>
        <taxon>Dreissenoidea</taxon>
        <taxon>Dreissenidae</taxon>
        <taxon>Dreissena</taxon>
    </lineage>
</organism>
<reference evidence="1" key="2">
    <citation type="submission" date="2020-11" db="EMBL/GenBank/DDBJ databases">
        <authorList>
            <person name="McCartney M.A."/>
            <person name="Auch B."/>
            <person name="Kono T."/>
            <person name="Mallez S."/>
            <person name="Becker A."/>
            <person name="Gohl D.M."/>
            <person name="Silverstein K.A.T."/>
            <person name="Koren S."/>
            <person name="Bechman K.B."/>
            <person name="Herman A."/>
            <person name="Abrahante J.E."/>
            <person name="Garbe J."/>
        </authorList>
    </citation>
    <scope>NUCLEOTIDE SEQUENCE</scope>
    <source>
        <strain evidence="1">Duluth1</strain>
        <tissue evidence="1">Whole animal</tissue>
    </source>
</reference>
<protein>
    <submittedName>
        <fullName evidence="1">Uncharacterized protein</fullName>
    </submittedName>
</protein>